<dbReference type="Proteomes" id="UP001297600">
    <property type="component" value="Unassembled WGS sequence"/>
</dbReference>
<reference evidence="1 2" key="1">
    <citation type="submission" date="2022-02" db="EMBL/GenBank/DDBJ databases">
        <title>Mesosutterella porci, a novel member of the family Sutterellaceae from pig feces.</title>
        <authorList>
            <person name="Wylensek D."/>
            <person name="Clavel T."/>
        </authorList>
    </citation>
    <scope>NUCLEOTIDE SEQUENCE [LARGE SCALE GENOMIC DNA]</scope>
    <source>
        <strain evidence="2">oilRF-744-wt-GAM-9</strain>
    </source>
</reference>
<evidence type="ECO:0000313" key="2">
    <source>
        <dbReference type="Proteomes" id="UP001297600"/>
    </source>
</evidence>
<keyword evidence="2" id="KW-1185">Reference proteome</keyword>
<accession>A0ABS9MQ50</accession>
<evidence type="ECO:0008006" key="3">
    <source>
        <dbReference type="Google" id="ProtNLM"/>
    </source>
</evidence>
<comment type="caution">
    <text evidence="1">The sequence shown here is derived from an EMBL/GenBank/DDBJ whole genome shotgun (WGS) entry which is preliminary data.</text>
</comment>
<sequence length="91" mass="10273">MLLPDSEMLKTEDDDVYRALVNARAAVWGDLTIRAESRARLIDYSPSEVMPALVLAYDYYGDATRDSEIVERNNIRRPAFVPARALKLLSA</sequence>
<gene>
    <name evidence="1" type="ORF">MAF45_04705</name>
</gene>
<organism evidence="1 2">
    <name type="scientific">Mesosutterella porci</name>
    <dbReference type="NCBI Taxonomy" id="2915351"/>
    <lineage>
        <taxon>Bacteria</taxon>
        <taxon>Pseudomonadati</taxon>
        <taxon>Pseudomonadota</taxon>
        <taxon>Betaproteobacteria</taxon>
        <taxon>Burkholderiales</taxon>
        <taxon>Sutterellaceae</taxon>
        <taxon>Mesosutterella</taxon>
    </lineage>
</organism>
<dbReference type="RefSeq" id="WP_237978398.1">
    <property type="nucleotide sequence ID" value="NZ_JAKNCT010000004.1"/>
</dbReference>
<proteinExistence type="predicted"/>
<protein>
    <recommendedName>
        <fullName evidence="3">Phage gp6-like head-tail connector protein</fullName>
    </recommendedName>
</protein>
<dbReference type="EMBL" id="JAKNCT010000004">
    <property type="protein sequence ID" value="MCG5030745.1"/>
    <property type="molecule type" value="Genomic_DNA"/>
</dbReference>
<name>A0ABS9MQ50_9BURK</name>
<evidence type="ECO:0000313" key="1">
    <source>
        <dbReference type="EMBL" id="MCG5030745.1"/>
    </source>
</evidence>